<dbReference type="InterPro" id="IPR013083">
    <property type="entry name" value="Znf_RING/FYVE/PHD"/>
</dbReference>
<evidence type="ECO:0000313" key="9">
    <source>
        <dbReference type="Proteomes" id="UP000734854"/>
    </source>
</evidence>
<dbReference type="Pfam" id="PF00628">
    <property type="entry name" value="PHD"/>
    <property type="match status" value="1"/>
</dbReference>
<proteinExistence type="predicted"/>
<dbReference type="SMART" id="SM00249">
    <property type="entry name" value="PHD"/>
    <property type="match status" value="1"/>
</dbReference>
<dbReference type="EMBL" id="JACMSC010000021">
    <property type="protein sequence ID" value="KAG6469863.1"/>
    <property type="molecule type" value="Genomic_DNA"/>
</dbReference>
<feature type="compositionally biased region" description="Basic and acidic residues" evidence="5">
    <location>
        <begin position="474"/>
        <end position="485"/>
    </location>
</feature>
<evidence type="ECO:0000256" key="3">
    <source>
        <dbReference type="ARBA" id="ARBA00022833"/>
    </source>
</evidence>
<dbReference type="Pfam" id="PF13639">
    <property type="entry name" value="zf-RING_2"/>
    <property type="match status" value="1"/>
</dbReference>
<name>A0A8J5EQ43_ZINOF</name>
<dbReference type="SUPFAM" id="SSF57903">
    <property type="entry name" value="FYVE/PHD zinc finger"/>
    <property type="match status" value="1"/>
</dbReference>
<dbReference type="PROSITE" id="PS50016">
    <property type="entry name" value="ZF_PHD_2"/>
    <property type="match status" value="1"/>
</dbReference>
<feature type="compositionally biased region" description="Basic and acidic residues" evidence="5">
    <location>
        <begin position="9"/>
        <end position="20"/>
    </location>
</feature>
<dbReference type="InterPro" id="IPR011011">
    <property type="entry name" value="Znf_FYVE_PHD"/>
</dbReference>
<evidence type="ECO:0000313" key="8">
    <source>
        <dbReference type="EMBL" id="KAG6469863.1"/>
    </source>
</evidence>
<dbReference type="PROSITE" id="PS50089">
    <property type="entry name" value="ZF_RING_2"/>
    <property type="match status" value="1"/>
</dbReference>
<feature type="domain" description="RING-type" evidence="7">
    <location>
        <begin position="75"/>
        <end position="116"/>
    </location>
</feature>
<dbReference type="Gene3D" id="3.30.40.10">
    <property type="entry name" value="Zinc/RING finger domain, C3HC4 (zinc finger)"/>
    <property type="match status" value="2"/>
</dbReference>
<evidence type="ECO:0000259" key="7">
    <source>
        <dbReference type="PROSITE" id="PS50089"/>
    </source>
</evidence>
<dbReference type="SMART" id="SM00184">
    <property type="entry name" value="RING"/>
    <property type="match status" value="2"/>
</dbReference>
<dbReference type="GO" id="GO:0008270">
    <property type="term" value="F:zinc ion binding"/>
    <property type="evidence" value="ECO:0007669"/>
    <property type="project" value="UniProtKB-KW"/>
</dbReference>
<keyword evidence="1" id="KW-0479">Metal-binding</keyword>
<feature type="region of interest" description="Disordered" evidence="5">
    <location>
        <begin position="267"/>
        <end position="299"/>
    </location>
</feature>
<dbReference type="CDD" id="cd16574">
    <property type="entry name" value="RING-HC_Topors"/>
    <property type="match status" value="1"/>
</dbReference>
<dbReference type="InterPro" id="IPR001965">
    <property type="entry name" value="Znf_PHD"/>
</dbReference>
<dbReference type="AlphaFoldDB" id="A0A8J5EQ43"/>
<dbReference type="PANTHER" id="PTHR47177:SF4">
    <property type="entry name" value="OS06G0283200 PROTEIN"/>
    <property type="match status" value="1"/>
</dbReference>
<gene>
    <name evidence="8" type="ORF">ZIOFF_070796</name>
</gene>
<evidence type="ECO:0000256" key="5">
    <source>
        <dbReference type="SAM" id="MobiDB-lite"/>
    </source>
</evidence>
<keyword evidence="3" id="KW-0862">Zinc</keyword>
<evidence type="ECO:0000259" key="6">
    <source>
        <dbReference type="PROSITE" id="PS50016"/>
    </source>
</evidence>
<dbReference type="InterPro" id="IPR017907">
    <property type="entry name" value="Znf_RING_CS"/>
</dbReference>
<organism evidence="8 9">
    <name type="scientific">Zingiber officinale</name>
    <name type="common">Ginger</name>
    <name type="synonym">Amomum zingiber</name>
    <dbReference type="NCBI Taxonomy" id="94328"/>
    <lineage>
        <taxon>Eukaryota</taxon>
        <taxon>Viridiplantae</taxon>
        <taxon>Streptophyta</taxon>
        <taxon>Embryophyta</taxon>
        <taxon>Tracheophyta</taxon>
        <taxon>Spermatophyta</taxon>
        <taxon>Magnoliopsida</taxon>
        <taxon>Liliopsida</taxon>
        <taxon>Zingiberales</taxon>
        <taxon>Zingiberaceae</taxon>
        <taxon>Zingiber</taxon>
    </lineage>
</organism>
<dbReference type="Proteomes" id="UP000734854">
    <property type="component" value="Unassembled WGS sequence"/>
</dbReference>
<feature type="compositionally biased region" description="Polar residues" evidence="5">
    <location>
        <begin position="455"/>
        <end position="473"/>
    </location>
</feature>
<feature type="region of interest" description="Disordered" evidence="5">
    <location>
        <begin position="1"/>
        <end position="40"/>
    </location>
</feature>
<dbReference type="InterPro" id="IPR019787">
    <property type="entry name" value="Znf_PHD-finger"/>
</dbReference>
<sequence length="689" mass="76584">MMTPIFMRRGMERIGERGEESSASSGSQPGPLKRLKTLEKGKAKVETKPWDIGEDYAAFSEKVEEAEEEEEEQTCGICFSGSGRSVRGRIDCCDHYFCFVCIMEWAKIESRCPLCKRRFGSIRRPPVRGVFLAERVVDAPVRDQVYNQHGNESRAPDPYANITCSICHGSQDEELLLLCDLCDSASHTFCIGLGATIPEGDWYCADCTISKDWHSGLQLEDDPCPQYSPKLGLSKQFISIADVVADEIPSYPSRRFNVGVQEPQTTYQSRNVFHGRRDNSGTQTDSSSVPTIGESLNNPAIQNEAVARTLQSSRNLHGHIQSLRKNWNNLRTGSLQFSNLSAVRITEKRQFEPLETMNTSKQKGNSYHANQEQTNTSNVYKSTCKIADSEDISKAWKMMEMAKAVQSNGRENKSNNLLNSLCKKNDIMNAVNHHSLANYSSMRNASKGAEKCQSGLRTCNGESPLGNSASQSGAEEKFQGPRWKNELSPQVALSQTSVLPNSPNSLTHSGSAALSSDIEAKNKEISRNKMDTSLNLSTDSNRVKRTPNQKFESFDKLNLGGPSIDALKTSDSTYSSCKSEIQYLVKLNLRLLTRDKKLGALRNMFYTEIASFKQVARIATHTILAACGLEHSKLCARAFSTPICKHSKENQFRKSNLMSNSCHECFCSFVQSVVKSVTSETNLFQSPPC</sequence>
<dbReference type="InterPro" id="IPR058746">
    <property type="entry name" value="Znf_RING-type_Topors"/>
</dbReference>
<evidence type="ECO:0000256" key="4">
    <source>
        <dbReference type="PROSITE-ProRule" id="PRU00175"/>
    </source>
</evidence>
<reference evidence="8 9" key="1">
    <citation type="submission" date="2020-08" db="EMBL/GenBank/DDBJ databases">
        <title>Plant Genome Project.</title>
        <authorList>
            <person name="Zhang R.-G."/>
        </authorList>
    </citation>
    <scope>NUCLEOTIDE SEQUENCE [LARGE SCALE GENOMIC DNA]</scope>
    <source>
        <tissue evidence="8">Rhizome</tissue>
    </source>
</reference>
<dbReference type="PROSITE" id="PS00518">
    <property type="entry name" value="ZF_RING_1"/>
    <property type="match status" value="1"/>
</dbReference>
<protein>
    <submittedName>
        <fullName evidence="8">Uncharacterized protein</fullName>
    </submittedName>
</protein>
<dbReference type="SUPFAM" id="SSF57850">
    <property type="entry name" value="RING/U-box"/>
    <property type="match status" value="1"/>
</dbReference>
<evidence type="ECO:0000256" key="1">
    <source>
        <dbReference type="ARBA" id="ARBA00022723"/>
    </source>
</evidence>
<keyword evidence="2 4" id="KW-0863">Zinc-finger</keyword>
<dbReference type="InterPro" id="IPR001841">
    <property type="entry name" value="Znf_RING"/>
</dbReference>
<feature type="region of interest" description="Disordered" evidence="5">
    <location>
        <begin position="454"/>
        <end position="489"/>
    </location>
</feature>
<dbReference type="PANTHER" id="PTHR47177">
    <property type="entry name" value="F18C1.6 PROTEIN"/>
    <property type="match status" value="1"/>
</dbReference>
<feature type="compositionally biased region" description="Polar residues" evidence="5">
    <location>
        <begin position="280"/>
        <end position="299"/>
    </location>
</feature>
<feature type="domain" description="PHD-type" evidence="6">
    <location>
        <begin position="161"/>
        <end position="210"/>
    </location>
</feature>
<accession>A0A8J5EQ43</accession>
<keyword evidence="9" id="KW-1185">Reference proteome</keyword>
<comment type="caution">
    <text evidence="8">The sequence shown here is derived from an EMBL/GenBank/DDBJ whole genome shotgun (WGS) entry which is preliminary data.</text>
</comment>
<evidence type="ECO:0000256" key="2">
    <source>
        <dbReference type="ARBA" id="ARBA00022771"/>
    </source>
</evidence>